<reference evidence="1 2" key="1">
    <citation type="journal article" date="2018" name="Nat. Ecol. Evol.">
        <title>Shark genomes provide insights into elasmobranch evolution and the origin of vertebrates.</title>
        <authorList>
            <person name="Hara Y"/>
            <person name="Yamaguchi K"/>
            <person name="Onimaru K"/>
            <person name="Kadota M"/>
            <person name="Koyanagi M"/>
            <person name="Keeley SD"/>
            <person name="Tatsumi K"/>
            <person name="Tanaka K"/>
            <person name="Motone F"/>
            <person name="Kageyama Y"/>
            <person name="Nozu R"/>
            <person name="Adachi N"/>
            <person name="Nishimura O"/>
            <person name="Nakagawa R"/>
            <person name="Tanegashima C"/>
            <person name="Kiyatake I"/>
            <person name="Matsumoto R"/>
            <person name="Murakumo K"/>
            <person name="Nishida K"/>
            <person name="Terakita A"/>
            <person name="Kuratani S"/>
            <person name="Sato K"/>
            <person name="Hyodo S Kuraku.S."/>
        </authorList>
    </citation>
    <scope>NUCLEOTIDE SEQUENCE [LARGE SCALE GENOMIC DNA]</scope>
</reference>
<name>A0A401U1Z8_CHIPU</name>
<proteinExistence type="predicted"/>
<dbReference type="Proteomes" id="UP000287033">
    <property type="component" value="Unassembled WGS sequence"/>
</dbReference>
<feature type="non-terminal residue" evidence="1">
    <location>
        <position position="95"/>
    </location>
</feature>
<keyword evidence="2" id="KW-1185">Reference proteome</keyword>
<dbReference type="EMBL" id="BEZZ01255630">
    <property type="protein sequence ID" value="GCC48909.1"/>
    <property type="molecule type" value="Genomic_DNA"/>
</dbReference>
<dbReference type="AlphaFoldDB" id="A0A401U1Z8"/>
<dbReference type="STRING" id="137246.A0A401U1Z8"/>
<gene>
    <name evidence="1" type="ORF">chiPu_0033150</name>
</gene>
<dbReference type="OrthoDB" id="435240at2759"/>
<evidence type="ECO:0000313" key="1">
    <source>
        <dbReference type="EMBL" id="GCC48909.1"/>
    </source>
</evidence>
<organism evidence="1 2">
    <name type="scientific">Chiloscyllium punctatum</name>
    <name type="common">Brownbanded bambooshark</name>
    <name type="synonym">Hemiscyllium punctatum</name>
    <dbReference type="NCBI Taxonomy" id="137246"/>
    <lineage>
        <taxon>Eukaryota</taxon>
        <taxon>Metazoa</taxon>
        <taxon>Chordata</taxon>
        <taxon>Craniata</taxon>
        <taxon>Vertebrata</taxon>
        <taxon>Chondrichthyes</taxon>
        <taxon>Elasmobranchii</taxon>
        <taxon>Galeomorphii</taxon>
        <taxon>Galeoidea</taxon>
        <taxon>Orectolobiformes</taxon>
        <taxon>Hemiscylliidae</taxon>
        <taxon>Chiloscyllium</taxon>
    </lineage>
</organism>
<accession>A0A401U1Z8</accession>
<protein>
    <submittedName>
        <fullName evidence="1">Uncharacterized protein</fullName>
    </submittedName>
</protein>
<evidence type="ECO:0000313" key="2">
    <source>
        <dbReference type="Proteomes" id="UP000287033"/>
    </source>
</evidence>
<sequence length="95" mass="11059">MSFRRDYLSKPIFSWARGVLPTMSDTEREALEAGDVWWDADLFTGNPDWSKLLAFAPARLTDEESAFLHGPVDELCAMLDEWKINWEWRDLPPEV</sequence>
<comment type="caution">
    <text evidence="1">The sequence shown here is derived from an EMBL/GenBank/DDBJ whole genome shotgun (WGS) entry which is preliminary data.</text>
</comment>